<feature type="domain" description="Serine hydrolase" evidence="3">
    <location>
        <begin position="100"/>
        <end position="318"/>
    </location>
</feature>
<dbReference type="Pfam" id="PF03959">
    <property type="entry name" value="FSH1"/>
    <property type="match status" value="1"/>
</dbReference>
<feature type="region of interest" description="Disordered" evidence="2">
    <location>
        <begin position="65"/>
        <end position="92"/>
    </location>
</feature>
<evidence type="ECO:0000256" key="2">
    <source>
        <dbReference type="SAM" id="MobiDB-lite"/>
    </source>
</evidence>
<accession>A0AB34KAT2</accession>
<organism evidence="4 5">
    <name type="scientific">Prymnesium parvum</name>
    <name type="common">Toxic golden alga</name>
    <dbReference type="NCBI Taxonomy" id="97485"/>
    <lineage>
        <taxon>Eukaryota</taxon>
        <taxon>Haptista</taxon>
        <taxon>Haptophyta</taxon>
        <taxon>Prymnesiophyceae</taxon>
        <taxon>Prymnesiales</taxon>
        <taxon>Prymnesiaceae</taxon>
        <taxon>Prymnesium</taxon>
    </lineage>
</organism>
<sequence>MPVDVDSHDLFSLLAMPVAAVFGHHCWCGGRSPKSIEHKPPSRIANDIVPHATEENATRQAHLEAEADTAASGCERPATSDVESPLSPSRRRAVALDRSRPIRFLCIHGSGANAMVMNLQTRALKREMGAAATFDYVQGAVDWKPEHVDEELLSLFGQGPYFGWWNVHMPDGTSVNKPSDYHDQLDTARERYHLKYAGVEDAMRKIEDHISAHGPFDILLGFSQGAILTSLLTAHCLQRKRVGGLGPSWAMNVLVCGMIPRDKHWIDLMEQQPINFPACIVIGKRDRFFSDGRRLAELYVEPELFEHQGGHEFPASTDPVYSAWMKSLRSQLKIDSR</sequence>
<evidence type="ECO:0000313" key="5">
    <source>
        <dbReference type="Proteomes" id="UP001515480"/>
    </source>
</evidence>
<gene>
    <name evidence="4" type="ORF">AB1Y20_001222</name>
</gene>
<keyword evidence="5" id="KW-1185">Reference proteome</keyword>
<evidence type="ECO:0000313" key="4">
    <source>
        <dbReference type="EMBL" id="KAL1530312.1"/>
    </source>
</evidence>
<keyword evidence="1" id="KW-0378">Hydrolase</keyword>
<dbReference type="InterPro" id="IPR029058">
    <property type="entry name" value="AB_hydrolase_fold"/>
</dbReference>
<dbReference type="GO" id="GO:0005737">
    <property type="term" value="C:cytoplasm"/>
    <property type="evidence" value="ECO:0007669"/>
    <property type="project" value="TreeGrafter"/>
</dbReference>
<name>A0AB34KAT2_PRYPA</name>
<dbReference type="SUPFAM" id="SSF53474">
    <property type="entry name" value="alpha/beta-Hydrolases"/>
    <property type="match status" value="1"/>
</dbReference>
<dbReference type="Proteomes" id="UP001515480">
    <property type="component" value="Unassembled WGS sequence"/>
</dbReference>
<dbReference type="GO" id="GO:0005634">
    <property type="term" value="C:nucleus"/>
    <property type="evidence" value="ECO:0007669"/>
    <property type="project" value="TreeGrafter"/>
</dbReference>
<dbReference type="InterPro" id="IPR050593">
    <property type="entry name" value="LovG"/>
</dbReference>
<dbReference type="EMBL" id="JBGBPQ010000001">
    <property type="protein sequence ID" value="KAL1530312.1"/>
    <property type="molecule type" value="Genomic_DNA"/>
</dbReference>
<reference evidence="4 5" key="1">
    <citation type="journal article" date="2024" name="Science">
        <title>Giant polyketide synthase enzymes in the biosynthesis of giant marine polyether toxins.</title>
        <authorList>
            <person name="Fallon T.R."/>
            <person name="Shende V.V."/>
            <person name="Wierzbicki I.H."/>
            <person name="Pendleton A.L."/>
            <person name="Watervoot N.F."/>
            <person name="Auber R.P."/>
            <person name="Gonzalez D.J."/>
            <person name="Wisecaver J.H."/>
            <person name="Moore B.S."/>
        </authorList>
    </citation>
    <scope>NUCLEOTIDE SEQUENCE [LARGE SCALE GENOMIC DNA]</scope>
    <source>
        <strain evidence="4 5">12B1</strain>
    </source>
</reference>
<proteinExistence type="predicted"/>
<dbReference type="Gene3D" id="3.40.50.1820">
    <property type="entry name" value="alpha/beta hydrolase"/>
    <property type="match status" value="1"/>
</dbReference>
<evidence type="ECO:0000259" key="3">
    <source>
        <dbReference type="Pfam" id="PF03959"/>
    </source>
</evidence>
<dbReference type="AlphaFoldDB" id="A0AB34KAT2"/>
<dbReference type="PANTHER" id="PTHR48070">
    <property type="entry name" value="ESTERASE OVCA2"/>
    <property type="match status" value="1"/>
</dbReference>
<dbReference type="InterPro" id="IPR005645">
    <property type="entry name" value="FSH-like_dom"/>
</dbReference>
<protein>
    <recommendedName>
        <fullName evidence="3">Serine hydrolase domain-containing protein</fullName>
    </recommendedName>
</protein>
<dbReference type="PANTHER" id="PTHR48070:SF6">
    <property type="entry name" value="ESTERASE OVCA2"/>
    <property type="match status" value="1"/>
</dbReference>
<dbReference type="GO" id="GO:0016787">
    <property type="term" value="F:hydrolase activity"/>
    <property type="evidence" value="ECO:0007669"/>
    <property type="project" value="UniProtKB-KW"/>
</dbReference>
<evidence type="ECO:0000256" key="1">
    <source>
        <dbReference type="ARBA" id="ARBA00022801"/>
    </source>
</evidence>
<comment type="caution">
    <text evidence="4">The sequence shown here is derived from an EMBL/GenBank/DDBJ whole genome shotgun (WGS) entry which is preliminary data.</text>
</comment>